<dbReference type="InterPro" id="IPR025110">
    <property type="entry name" value="AMP-bd_C"/>
</dbReference>
<feature type="domain" description="Carrier" evidence="5">
    <location>
        <begin position="1062"/>
        <end position="1135"/>
    </location>
</feature>
<dbReference type="InterPro" id="IPR006162">
    <property type="entry name" value="Ppantetheine_attach_site"/>
</dbReference>
<comment type="cofactor">
    <cofactor evidence="1">
        <name>pantetheine 4'-phosphate</name>
        <dbReference type="ChEBI" id="CHEBI:47942"/>
    </cofactor>
</comment>
<dbReference type="PROSITE" id="PS50075">
    <property type="entry name" value="CARRIER"/>
    <property type="match status" value="2"/>
</dbReference>
<feature type="domain" description="Carrier" evidence="5">
    <location>
        <begin position="501"/>
        <end position="576"/>
    </location>
</feature>
<feature type="compositionally biased region" description="Polar residues" evidence="4">
    <location>
        <begin position="1159"/>
        <end position="1174"/>
    </location>
</feature>
<dbReference type="EMBL" id="FPJO01000027">
    <property type="protein sequence ID" value="SFY41339.1"/>
    <property type="molecule type" value="Genomic_DNA"/>
</dbReference>
<dbReference type="SUPFAM" id="SSF56801">
    <property type="entry name" value="Acetyl-CoA synthetase-like"/>
    <property type="match status" value="1"/>
</dbReference>
<dbReference type="Pfam" id="PF00668">
    <property type="entry name" value="Condensation"/>
    <property type="match status" value="1"/>
</dbReference>
<dbReference type="SMART" id="SM00823">
    <property type="entry name" value="PKS_PP"/>
    <property type="match status" value="2"/>
</dbReference>
<dbReference type="GO" id="GO:0005829">
    <property type="term" value="C:cytosol"/>
    <property type="evidence" value="ECO:0007669"/>
    <property type="project" value="TreeGrafter"/>
</dbReference>
<dbReference type="NCBIfam" id="TIGR01733">
    <property type="entry name" value="AA-adenyl-dom"/>
    <property type="match status" value="1"/>
</dbReference>
<dbReference type="Gene3D" id="3.40.50.1820">
    <property type="entry name" value="alpha/beta hydrolase"/>
    <property type="match status" value="1"/>
</dbReference>
<feature type="compositionally biased region" description="Basic residues" evidence="4">
    <location>
        <begin position="1148"/>
        <end position="1157"/>
    </location>
</feature>
<organism evidence="6 7">
    <name type="scientific">Streptomyces atratus</name>
    <dbReference type="NCBI Taxonomy" id="1893"/>
    <lineage>
        <taxon>Bacteria</taxon>
        <taxon>Bacillati</taxon>
        <taxon>Actinomycetota</taxon>
        <taxon>Actinomycetes</taxon>
        <taxon>Kitasatosporales</taxon>
        <taxon>Streptomycetaceae</taxon>
        <taxon>Streptomyces</taxon>
    </lineage>
</organism>
<dbReference type="InterPro" id="IPR020806">
    <property type="entry name" value="PKS_PP-bd"/>
</dbReference>
<dbReference type="PROSITE" id="PS00455">
    <property type="entry name" value="AMP_BINDING"/>
    <property type="match status" value="1"/>
</dbReference>
<dbReference type="SUPFAM" id="SSF47336">
    <property type="entry name" value="ACP-like"/>
    <property type="match status" value="2"/>
</dbReference>
<dbReference type="OrthoDB" id="2472181at2"/>
<dbReference type="Gene3D" id="3.30.559.10">
    <property type="entry name" value="Chloramphenicol acetyltransferase-like domain"/>
    <property type="match status" value="1"/>
</dbReference>
<reference evidence="6 7" key="1">
    <citation type="submission" date="2016-11" db="EMBL/GenBank/DDBJ databases">
        <authorList>
            <person name="Jaros S."/>
            <person name="Januszkiewicz K."/>
            <person name="Wedrychowicz H."/>
        </authorList>
    </citation>
    <scope>NUCLEOTIDE SEQUENCE [LARGE SCALE GENOMIC DNA]</scope>
    <source>
        <strain evidence="6 7">OK807</strain>
    </source>
</reference>
<accession>A0A1K2F0T8</accession>
<feature type="region of interest" description="Disordered" evidence="4">
    <location>
        <begin position="1137"/>
        <end position="1174"/>
    </location>
</feature>
<dbReference type="Gene3D" id="1.10.1200.10">
    <property type="entry name" value="ACP-like"/>
    <property type="match status" value="1"/>
</dbReference>
<dbReference type="GO" id="GO:0003824">
    <property type="term" value="F:catalytic activity"/>
    <property type="evidence" value="ECO:0007669"/>
    <property type="project" value="InterPro"/>
</dbReference>
<dbReference type="GO" id="GO:0044550">
    <property type="term" value="P:secondary metabolite biosynthetic process"/>
    <property type="evidence" value="ECO:0007669"/>
    <property type="project" value="TreeGrafter"/>
</dbReference>
<name>A0A1K2F0T8_STRAR</name>
<evidence type="ECO:0000313" key="7">
    <source>
        <dbReference type="Proteomes" id="UP000181909"/>
    </source>
</evidence>
<dbReference type="RefSeq" id="WP_079179716.1">
    <property type="nucleotide sequence ID" value="NZ_CP108276.1"/>
</dbReference>
<dbReference type="SUPFAM" id="SSF52777">
    <property type="entry name" value="CoA-dependent acyltransferases"/>
    <property type="match status" value="2"/>
</dbReference>
<dbReference type="CDD" id="cd12117">
    <property type="entry name" value="A_NRPS_Srf_like"/>
    <property type="match status" value="1"/>
</dbReference>
<evidence type="ECO:0000256" key="4">
    <source>
        <dbReference type="SAM" id="MobiDB-lite"/>
    </source>
</evidence>
<dbReference type="Proteomes" id="UP000181909">
    <property type="component" value="Unassembled WGS sequence"/>
</dbReference>
<dbReference type="PANTHER" id="PTHR45527:SF1">
    <property type="entry name" value="FATTY ACID SYNTHASE"/>
    <property type="match status" value="1"/>
</dbReference>
<dbReference type="Gene3D" id="3.40.50.12780">
    <property type="entry name" value="N-terminal domain of ligase-like"/>
    <property type="match status" value="1"/>
</dbReference>
<dbReference type="InterPro" id="IPR009081">
    <property type="entry name" value="PP-bd_ACP"/>
</dbReference>
<dbReference type="InterPro" id="IPR029058">
    <property type="entry name" value="AB_hydrolase_fold"/>
</dbReference>
<dbReference type="Pfam" id="PF00501">
    <property type="entry name" value="AMP-binding"/>
    <property type="match status" value="1"/>
</dbReference>
<dbReference type="Pfam" id="PF13193">
    <property type="entry name" value="AMP-binding_C"/>
    <property type="match status" value="1"/>
</dbReference>
<dbReference type="GO" id="GO:0017000">
    <property type="term" value="P:antibiotic biosynthetic process"/>
    <property type="evidence" value="ECO:0007669"/>
    <property type="project" value="UniProtKB-ARBA"/>
</dbReference>
<dbReference type="InterPro" id="IPR020845">
    <property type="entry name" value="AMP-binding_CS"/>
</dbReference>
<dbReference type="InterPro" id="IPR042099">
    <property type="entry name" value="ANL_N_sf"/>
</dbReference>
<dbReference type="GO" id="GO:0043041">
    <property type="term" value="P:amino acid activation for nonribosomal peptide biosynthetic process"/>
    <property type="evidence" value="ECO:0007669"/>
    <property type="project" value="TreeGrafter"/>
</dbReference>
<evidence type="ECO:0000259" key="5">
    <source>
        <dbReference type="PROSITE" id="PS50075"/>
    </source>
</evidence>
<dbReference type="InterPro" id="IPR010071">
    <property type="entry name" value="AA_adenyl_dom"/>
</dbReference>
<dbReference type="FunFam" id="3.30.300.30:FF:000010">
    <property type="entry name" value="Enterobactin synthetase component F"/>
    <property type="match status" value="1"/>
</dbReference>
<dbReference type="InterPro" id="IPR023213">
    <property type="entry name" value="CAT-like_dom_sf"/>
</dbReference>
<dbReference type="InterPro" id="IPR045851">
    <property type="entry name" value="AMP-bd_C_sf"/>
</dbReference>
<gene>
    <name evidence="6" type="ORF">SAMN02787144_102747</name>
</gene>
<dbReference type="InterPro" id="IPR001242">
    <property type="entry name" value="Condensation_dom"/>
</dbReference>
<dbReference type="InterPro" id="IPR036736">
    <property type="entry name" value="ACP-like_sf"/>
</dbReference>
<evidence type="ECO:0000256" key="2">
    <source>
        <dbReference type="ARBA" id="ARBA00022450"/>
    </source>
</evidence>
<dbReference type="STRING" id="1893.SAMN02787144_102747"/>
<dbReference type="GO" id="GO:0031177">
    <property type="term" value="F:phosphopantetheine binding"/>
    <property type="evidence" value="ECO:0007669"/>
    <property type="project" value="InterPro"/>
</dbReference>
<dbReference type="InterPro" id="IPR000873">
    <property type="entry name" value="AMP-dep_synth/lig_dom"/>
</dbReference>
<dbReference type="Pfam" id="PF00550">
    <property type="entry name" value="PP-binding"/>
    <property type="match status" value="2"/>
</dbReference>
<evidence type="ECO:0000313" key="6">
    <source>
        <dbReference type="EMBL" id="SFY41339.1"/>
    </source>
</evidence>
<dbReference type="PROSITE" id="PS00012">
    <property type="entry name" value="PHOSPHOPANTETHEINE"/>
    <property type="match status" value="2"/>
</dbReference>
<dbReference type="AlphaFoldDB" id="A0A1K2F0T8"/>
<evidence type="ECO:0000256" key="3">
    <source>
        <dbReference type="ARBA" id="ARBA00022553"/>
    </source>
</evidence>
<proteinExistence type="predicted"/>
<evidence type="ECO:0000256" key="1">
    <source>
        <dbReference type="ARBA" id="ARBA00001957"/>
    </source>
</evidence>
<protein>
    <submittedName>
        <fullName evidence="6">Amino acid adenylation domain-containing protein</fullName>
    </submittedName>
</protein>
<dbReference type="GO" id="GO:0008610">
    <property type="term" value="P:lipid biosynthetic process"/>
    <property type="evidence" value="ECO:0007669"/>
    <property type="project" value="UniProtKB-ARBA"/>
</dbReference>
<keyword evidence="3" id="KW-0597">Phosphoprotein</keyword>
<dbReference type="Gene3D" id="3.30.559.30">
    <property type="entry name" value="Nonribosomal peptide synthetase, condensation domain"/>
    <property type="match status" value="1"/>
</dbReference>
<dbReference type="Gene3D" id="3.30.300.30">
    <property type="match status" value="1"/>
</dbReference>
<dbReference type="PANTHER" id="PTHR45527">
    <property type="entry name" value="NONRIBOSOMAL PEPTIDE SYNTHETASE"/>
    <property type="match status" value="1"/>
</dbReference>
<keyword evidence="2" id="KW-0596">Phosphopantetheine</keyword>
<sequence>MRCVHELFEEQVARTPGATALVHEDERIDYAGLDERAARLAGLLAARGIRAGDTVGVYLERSTALVVTVLGILKAGAGYVILNPGFPAERLRAMAEDARTAVVVSARDAAPGMLDVARVHIEDVHGAQPLPRGAVRVRPDDIACVMFTSGSTGRPKGIASSHHAITSTLTGQTFASFGPGAIWLQCAPLSWDAFAMELWGPLMNGGTCVLHPGGRPDPFVMARLVAEHGITSMYLSASLFNVVVDEYPQVMDGLRELVVGGEALSAPHAARALERRPELRLSNGYGPVECMVFLTVHPVSLAELGGGPVPIGRPLAGKRLYVLDEELRPVPDGRTGEIYAAGAGLAREYRGRPALTAERFVAAPSGERLYRTGDLGRRRADGVLEYAGRADSQVKIRGFRVEPGEVESVLARHPGIDRAAVVAHEHPAGDRQLTAYVVPRGGARENFPEAELRSYARGVLADYLVPAVFVPLDELPLTPSGKLDRAALPEPGPMTALPGRAAASGTAAALCELFSQVLSTGPVGPDDDFFSLGGHSLLAARLLGRIHTVLGAEIDIRTLFEAPTPALLAPLVDTAPPALPAAPAAPGTAAGALPVSHAQHRLWFLDRIGAGAAYNLPMLVRLRGTVDAAALDEALAAVAGRHEVLRTVFEESDGAPVRRVLSGAAARPPLRHLRVAGDSMEREIEREARRRFDLRAELPVRATLFTRRERPDEHALLVLVHHIAGDGWSLRPLFRDLSRAYEAQVRGTDTPGLAPLAVPYGEHARHQLDRLGSASDPHALAARQLRYWRKELDGLPPGGPLLPRRAGRPAVPGPAAQVVVRRLDAAAHARVVDAARAQGATLFMALHAALATVLVRAGADEDLAIGAPVAGRAGDGSVEDVVGFFVNMLVLRTDLSGDPTAAEVLARVRETDLAAFSHQDVPFEDVVSSLNPPRSPGRQPFTDVVLALQNNARAEVTLPGAEHGVEIVRTGAARFELLVDVTDSTSEQGAPDGLTLTFEYRGEALEADFVQWLAHALPEALGAAAAAPGTPLSRLGLTAPPRRAQESDRIAAPIRHRGTAERPMTALEQEIAAIWGEVLGVPVARPDDDFFALGGNSLRAVRAVARLGAGRPVTVAQLFAAPTVAAFAAELERAVARPAPPAVSPIPRRPRVPRRPHPQTQTGRKQEEWQWTSV</sequence>